<dbReference type="Gene3D" id="2.40.10.10">
    <property type="entry name" value="Trypsin-like serine proteases"/>
    <property type="match status" value="1"/>
</dbReference>
<dbReference type="AlphaFoldDB" id="A0A7W7H5D2"/>
<dbReference type="Proteomes" id="UP000546162">
    <property type="component" value="Unassembled WGS sequence"/>
</dbReference>
<dbReference type="SUPFAM" id="SSF50494">
    <property type="entry name" value="Trypsin-like serine proteases"/>
    <property type="match status" value="1"/>
</dbReference>
<comment type="caution">
    <text evidence="1">The sequence shown here is derived from an EMBL/GenBank/DDBJ whole genome shotgun (WGS) entry which is preliminary data.</text>
</comment>
<dbReference type="InterPro" id="IPR043504">
    <property type="entry name" value="Peptidase_S1_PA_chymotrypsin"/>
</dbReference>
<dbReference type="Pfam" id="PF13365">
    <property type="entry name" value="Trypsin_2"/>
    <property type="match status" value="1"/>
</dbReference>
<protein>
    <recommendedName>
        <fullName evidence="3">Trypsin-like peptidase</fullName>
    </recommendedName>
</protein>
<reference evidence="1 2" key="1">
    <citation type="submission" date="2020-08" db="EMBL/GenBank/DDBJ databases">
        <title>Sequencing the genomes of 1000 actinobacteria strains.</title>
        <authorList>
            <person name="Klenk H.-P."/>
        </authorList>
    </citation>
    <scope>NUCLEOTIDE SEQUENCE [LARGE SCALE GENOMIC DNA]</scope>
    <source>
        <strain evidence="1 2">DSM 45809</strain>
    </source>
</reference>
<gene>
    <name evidence="1" type="ORF">BJY16_007755</name>
</gene>
<dbReference type="InterPro" id="IPR009003">
    <property type="entry name" value="Peptidase_S1_PA"/>
</dbReference>
<evidence type="ECO:0008006" key="3">
    <source>
        <dbReference type="Google" id="ProtNLM"/>
    </source>
</evidence>
<name>A0A7W7H5D2_9ACTN</name>
<evidence type="ECO:0000313" key="2">
    <source>
        <dbReference type="Proteomes" id="UP000546162"/>
    </source>
</evidence>
<organism evidence="1 2">
    <name type="scientific">Actinoplanes octamycinicus</name>
    <dbReference type="NCBI Taxonomy" id="135948"/>
    <lineage>
        <taxon>Bacteria</taxon>
        <taxon>Bacillati</taxon>
        <taxon>Actinomycetota</taxon>
        <taxon>Actinomycetes</taxon>
        <taxon>Micromonosporales</taxon>
        <taxon>Micromonosporaceae</taxon>
        <taxon>Actinoplanes</taxon>
    </lineage>
</organism>
<proteinExistence type="predicted"/>
<dbReference type="RefSeq" id="WP_185044470.1">
    <property type="nucleotide sequence ID" value="NZ_BAABFG010000005.1"/>
</dbReference>
<dbReference type="EMBL" id="JACHNB010000001">
    <property type="protein sequence ID" value="MBB4744296.1"/>
    <property type="molecule type" value="Genomic_DNA"/>
</dbReference>
<evidence type="ECO:0000313" key="1">
    <source>
        <dbReference type="EMBL" id="MBB4744296.1"/>
    </source>
</evidence>
<sequence>MPQPPWNHLVDLARGCAVRIEDDGGRFLGSGFFAAAGRVPTCAHVVDGESADRLRVRWSDTVLRVADARSVPELRGHGRTYAAPDVALLTVDAAPEHPVAWLSRSVPRAWTRAVAIGFSEYTPADHPASP</sequence>
<keyword evidence="2" id="KW-1185">Reference proteome</keyword>
<accession>A0A7W7H5D2</accession>